<gene>
    <name evidence="2" type="ORF">PBRASI_LOCUS9603</name>
</gene>
<comment type="caution">
    <text evidence="2">The sequence shown here is derived from an EMBL/GenBank/DDBJ whole genome shotgun (WGS) entry which is preliminary data.</text>
</comment>
<reference evidence="2" key="1">
    <citation type="submission" date="2021-06" db="EMBL/GenBank/DDBJ databases">
        <authorList>
            <person name="Kallberg Y."/>
            <person name="Tangrot J."/>
            <person name="Rosling A."/>
        </authorList>
    </citation>
    <scope>NUCLEOTIDE SEQUENCE</scope>
    <source>
        <strain evidence="2">BR232B</strain>
    </source>
</reference>
<protein>
    <submittedName>
        <fullName evidence="2">1793_t:CDS:1</fullName>
    </submittedName>
</protein>
<sequence length="225" mass="25622">AFTSLVLALLSQPQPHRTSYKKKTPSEKEKTGLLVVRGMSKFDLYILRKDLIGSDLFDQFSENDVMMNDTIDKAAENIKKLYQTNKSFLNALDSLALEDNGLHHIQQVAHIYSTLKNNPLHPLYEHLDRIQTTLMYVCAENPTTREEMRSNLTQLAAEYLPRPKHTSTDSPSPNTYTDSASRKSCEELNSKASFENPTEEVEEAISRQFSLAMTIGNRVLDQHMK</sequence>
<dbReference type="Proteomes" id="UP000789739">
    <property type="component" value="Unassembled WGS sequence"/>
</dbReference>
<evidence type="ECO:0000313" key="2">
    <source>
        <dbReference type="EMBL" id="CAG8637765.1"/>
    </source>
</evidence>
<dbReference type="EMBL" id="CAJVPI010002187">
    <property type="protein sequence ID" value="CAG8637765.1"/>
    <property type="molecule type" value="Genomic_DNA"/>
</dbReference>
<feature type="non-terminal residue" evidence="2">
    <location>
        <position position="225"/>
    </location>
</feature>
<evidence type="ECO:0000256" key="1">
    <source>
        <dbReference type="SAM" id="MobiDB-lite"/>
    </source>
</evidence>
<evidence type="ECO:0000313" key="3">
    <source>
        <dbReference type="Proteomes" id="UP000789739"/>
    </source>
</evidence>
<keyword evidence="3" id="KW-1185">Reference proteome</keyword>
<feature type="compositionally biased region" description="Polar residues" evidence="1">
    <location>
        <begin position="168"/>
        <end position="179"/>
    </location>
</feature>
<name>A0A9N9DJ96_9GLOM</name>
<accession>A0A9N9DJ96</accession>
<dbReference type="AlphaFoldDB" id="A0A9N9DJ96"/>
<proteinExistence type="predicted"/>
<organism evidence="2 3">
    <name type="scientific">Paraglomus brasilianum</name>
    <dbReference type="NCBI Taxonomy" id="144538"/>
    <lineage>
        <taxon>Eukaryota</taxon>
        <taxon>Fungi</taxon>
        <taxon>Fungi incertae sedis</taxon>
        <taxon>Mucoromycota</taxon>
        <taxon>Glomeromycotina</taxon>
        <taxon>Glomeromycetes</taxon>
        <taxon>Paraglomerales</taxon>
        <taxon>Paraglomeraceae</taxon>
        <taxon>Paraglomus</taxon>
    </lineage>
</organism>
<feature type="region of interest" description="Disordered" evidence="1">
    <location>
        <begin position="159"/>
        <end position="199"/>
    </location>
</feature>
<feature type="compositionally biased region" description="Basic and acidic residues" evidence="1">
    <location>
        <begin position="180"/>
        <end position="189"/>
    </location>
</feature>